<evidence type="ECO:0000313" key="2">
    <source>
        <dbReference type="EMBL" id="KAF7516802.1"/>
    </source>
</evidence>
<comment type="caution">
    <text evidence="2">The sequence shown here is derived from an EMBL/GenBank/DDBJ whole genome shotgun (WGS) entry which is preliminary data.</text>
</comment>
<evidence type="ECO:0000256" key="1">
    <source>
        <dbReference type="SAM" id="MobiDB-lite"/>
    </source>
</evidence>
<dbReference type="AlphaFoldDB" id="A0A9P5GF70"/>
<protein>
    <submittedName>
        <fullName evidence="2">Uncharacterized protein</fullName>
    </submittedName>
</protein>
<proteinExistence type="predicted"/>
<evidence type="ECO:0000313" key="3">
    <source>
        <dbReference type="Proteomes" id="UP000701341"/>
    </source>
</evidence>
<accession>A0A9P5GF70</accession>
<name>A0A9P5GF70_PENCR</name>
<dbReference type="Proteomes" id="UP000701341">
    <property type="component" value="Unassembled WGS sequence"/>
</dbReference>
<organism evidence="2 3">
    <name type="scientific">Penicillium crustosum</name>
    <name type="common">Blue mold fungus</name>
    <dbReference type="NCBI Taxonomy" id="36656"/>
    <lineage>
        <taxon>Eukaryota</taxon>
        <taxon>Fungi</taxon>
        <taxon>Dikarya</taxon>
        <taxon>Ascomycota</taxon>
        <taxon>Pezizomycotina</taxon>
        <taxon>Eurotiomycetes</taxon>
        <taxon>Eurotiomycetidae</taxon>
        <taxon>Eurotiales</taxon>
        <taxon>Aspergillaceae</taxon>
        <taxon>Penicillium</taxon>
    </lineage>
</organism>
<gene>
    <name evidence="2" type="ORF">PCG10_001815</name>
</gene>
<sequence>MRRALNPALAKAVEGNTWQKFTNPTAGRGKTAFPKGPADQERLGVRWDYDGEVTDADIVYHKFQMQANGGKVPSAIKSWRENHGGTHAVMATALVKKDGTKEDVEKGLNDAAGSVQT</sequence>
<keyword evidence="3" id="KW-1185">Reference proteome</keyword>
<feature type="region of interest" description="Disordered" evidence="1">
    <location>
        <begin position="20"/>
        <end position="39"/>
    </location>
</feature>
<dbReference type="OrthoDB" id="2787676at2759"/>
<reference evidence="2" key="1">
    <citation type="submission" date="2020-02" db="EMBL/GenBank/DDBJ databases">
        <authorList>
            <person name="Lichtner F.J."/>
        </authorList>
    </citation>
    <scope>NUCLEOTIDE SEQUENCE</scope>
    <source>
        <strain evidence="2">G10</strain>
    </source>
</reference>
<dbReference type="EMBL" id="JAAOZQ010000129">
    <property type="protein sequence ID" value="KAF7516802.1"/>
    <property type="molecule type" value="Genomic_DNA"/>
</dbReference>